<feature type="region of interest" description="Disordered" evidence="1">
    <location>
        <begin position="362"/>
        <end position="424"/>
    </location>
</feature>
<feature type="compositionally biased region" description="Basic and acidic residues" evidence="1">
    <location>
        <begin position="528"/>
        <end position="543"/>
    </location>
</feature>
<feature type="region of interest" description="Disordered" evidence="1">
    <location>
        <begin position="21"/>
        <end position="55"/>
    </location>
</feature>
<feature type="region of interest" description="Disordered" evidence="1">
    <location>
        <begin position="775"/>
        <end position="818"/>
    </location>
</feature>
<organism evidence="3 4">
    <name type="scientific">Phialocephala subalpina</name>
    <dbReference type="NCBI Taxonomy" id="576137"/>
    <lineage>
        <taxon>Eukaryota</taxon>
        <taxon>Fungi</taxon>
        <taxon>Dikarya</taxon>
        <taxon>Ascomycota</taxon>
        <taxon>Pezizomycotina</taxon>
        <taxon>Leotiomycetes</taxon>
        <taxon>Helotiales</taxon>
        <taxon>Mollisiaceae</taxon>
        <taxon>Phialocephala</taxon>
        <taxon>Phialocephala fortinii species complex</taxon>
    </lineage>
</organism>
<feature type="compositionally biased region" description="Basic and acidic residues" evidence="1">
    <location>
        <begin position="609"/>
        <end position="618"/>
    </location>
</feature>
<feature type="region of interest" description="Disordered" evidence="1">
    <location>
        <begin position="609"/>
        <end position="636"/>
    </location>
</feature>
<feature type="compositionally biased region" description="Acidic residues" evidence="1">
    <location>
        <begin position="547"/>
        <end position="559"/>
    </location>
</feature>
<keyword evidence="2" id="KW-0472">Membrane</keyword>
<evidence type="ECO:0000313" key="3">
    <source>
        <dbReference type="EMBL" id="CZR52626.1"/>
    </source>
</evidence>
<feature type="transmembrane region" description="Helical" evidence="2">
    <location>
        <begin position="984"/>
        <end position="1007"/>
    </location>
</feature>
<feature type="compositionally biased region" description="Polar residues" evidence="1">
    <location>
        <begin position="236"/>
        <end position="257"/>
    </location>
</feature>
<dbReference type="AlphaFoldDB" id="A0A1L7WIP3"/>
<keyword evidence="2" id="KW-0812">Transmembrane</keyword>
<feature type="region of interest" description="Disordered" evidence="1">
    <location>
        <begin position="236"/>
        <end position="259"/>
    </location>
</feature>
<evidence type="ECO:0000313" key="4">
    <source>
        <dbReference type="Proteomes" id="UP000184330"/>
    </source>
</evidence>
<evidence type="ECO:0000256" key="2">
    <source>
        <dbReference type="SAM" id="Phobius"/>
    </source>
</evidence>
<feature type="compositionally biased region" description="Low complexity" evidence="1">
    <location>
        <begin position="775"/>
        <end position="791"/>
    </location>
</feature>
<accession>A0A1L7WIP3</accession>
<feature type="transmembrane region" description="Helical" evidence="2">
    <location>
        <begin position="1019"/>
        <end position="1040"/>
    </location>
</feature>
<proteinExistence type="predicted"/>
<feature type="compositionally biased region" description="Polar residues" evidence="1">
    <location>
        <begin position="45"/>
        <end position="55"/>
    </location>
</feature>
<gene>
    <name evidence="3" type="ORF">PAC_02503</name>
</gene>
<sequence length="1049" mass="116587">MSALGFIPSIFSKGRKYLDPRLQRTEDLSPGETSEDAVDLPGAHSDSTLPPRQAKLSTPTLTDMIKDDRWSLNSDDSEDAFRWGFPVLVEDLEGKKRGMPALLDPSSPRSFISLLILNKIGLVKQKPIPENKVESYTTPFGKQEVIPMWQVEANLSNDNLNLNLRATKLIIMEGTDSCGVILGRDTISRYKKQTGNSLYVVLDAYLHGHDAKSREEPPTTLKSLHVLAKIYNVSTTSGKSEQGTSSESATGGLSSKDASMDPDNDLHKLYLRAVAPNSVLPDDPSWDNLQEELARFGISRARLQQRGIDVLRDMTPSSSRKVRTGDLDAGLSSTNSKTVEDYSASMISSQKALPKDFDPDVIAEDRWEPGSSSLADTPPITAPELSSTIANPSKAQPFDEALARDDESEDSSSDESRHSTSSYAPSLRLVMSTASSATQLSSDESVALAELVVLLRKDEILGPLYPAALQSSKIGPARFERNFSRLLKVYSKELREEANDHLHIDATLLVRRRAMYVAREIRSFFDSNGEEREPRRQNVEKVNENATYDDPDEQNFEDEAMSKDSDPDNEPGDLQSLARVKEFMVSSTAFRNLQRRFSNFVNPSLMKGKAKESTDIKDIGGPPDTSNDAATVSGEHRGEAEVTIQNIDLRGEDEIAPTFDFLSLSEPTNLRDHRKVIRFTPYVLVPRPGIVDQIKRKVELFLNCPIVWWPLQPRKVICPKGYLRLSWNCGCGAELYTDVPTKIAEEYSKRCAPITLTPSSPSSLLPMYNAGPSTSASASASGTSSQAGNANPISNLTQRSVPSQTPPPAISPSIPHQQQTNIIHTVTRSRFLHWCVDANISDTHLFHIPVANLRDASVISELRKKFSAAKGFRKYISLTDCHDVKFMRFNRTNIHHGKELIACGTEDLPPLSNSDYHYEYFDPRTQFTQSLRQSLMHHIRDSSCCSADEIQDTLEHIPKKVDGGLENKKHAEGYGILALPGLSFWKVILALALVHVGPLIFLGRWLQGHPGDLQNGTQLLFHLMMLLALLVVIPDMWSLWSVRRDKEKL</sequence>
<reference evidence="3 4" key="1">
    <citation type="submission" date="2016-03" db="EMBL/GenBank/DDBJ databases">
        <authorList>
            <person name="Ploux O."/>
        </authorList>
    </citation>
    <scope>NUCLEOTIDE SEQUENCE [LARGE SCALE GENOMIC DNA]</scope>
    <source>
        <strain evidence="3 4">UAMH 11012</strain>
    </source>
</reference>
<feature type="compositionally biased region" description="Polar residues" evidence="1">
    <location>
        <begin position="384"/>
        <end position="394"/>
    </location>
</feature>
<feature type="compositionally biased region" description="Polar residues" evidence="1">
    <location>
        <begin position="792"/>
        <end position="803"/>
    </location>
</feature>
<feature type="region of interest" description="Disordered" evidence="1">
    <location>
        <begin position="312"/>
        <end position="334"/>
    </location>
</feature>
<feature type="region of interest" description="Disordered" evidence="1">
    <location>
        <begin position="528"/>
        <end position="573"/>
    </location>
</feature>
<keyword evidence="2" id="KW-1133">Transmembrane helix</keyword>
<dbReference type="Proteomes" id="UP000184330">
    <property type="component" value="Unassembled WGS sequence"/>
</dbReference>
<dbReference type="OrthoDB" id="3555117at2759"/>
<evidence type="ECO:0000256" key="1">
    <source>
        <dbReference type="SAM" id="MobiDB-lite"/>
    </source>
</evidence>
<keyword evidence="4" id="KW-1185">Reference proteome</keyword>
<dbReference type="EMBL" id="FJOG01000003">
    <property type="protein sequence ID" value="CZR52626.1"/>
    <property type="molecule type" value="Genomic_DNA"/>
</dbReference>
<protein>
    <submittedName>
        <fullName evidence="3">Uncharacterized protein</fullName>
    </submittedName>
</protein>
<name>A0A1L7WIP3_9HELO</name>